<dbReference type="FunFam" id="3.30.450.50:FF:000025">
    <property type="entry name" value="Vesicle-associated membrane protein, putative"/>
    <property type="match status" value="1"/>
</dbReference>
<keyword evidence="4" id="KW-0564">Palmitate</keyword>
<dbReference type="InterPro" id="IPR042855">
    <property type="entry name" value="V_SNARE_CC"/>
</dbReference>
<dbReference type="GO" id="GO:0006888">
    <property type="term" value="P:endoplasmic reticulum to Golgi vesicle-mediated transport"/>
    <property type="evidence" value="ECO:0007669"/>
    <property type="project" value="TreeGrafter"/>
</dbReference>
<keyword evidence="2" id="KW-0488">Methylation</keyword>
<dbReference type="PANTHER" id="PTHR45806">
    <property type="entry name" value="SYNAPTOBREVIN HOMOLOG YKT6"/>
    <property type="match status" value="1"/>
</dbReference>
<organism evidence="11 12">
    <name type="scientific">Leishmania donovani</name>
    <dbReference type="NCBI Taxonomy" id="5661"/>
    <lineage>
        <taxon>Eukaryota</taxon>
        <taxon>Discoba</taxon>
        <taxon>Euglenozoa</taxon>
        <taxon>Kinetoplastea</taxon>
        <taxon>Metakinetoplastina</taxon>
        <taxon>Trypanosomatida</taxon>
        <taxon>Trypanosomatidae</taxon>
        <taxon>Leishmaniinae</taxon>
        <taxon>Leishmania</taxon>
    </lineage>
</organism>
<keyword evidence="3" id="KW-0472">Membrane</keyword>
<dbReference type="VEuPathDB" id="TriTrypDB:LdCL_350026500"/>
<name>A0A504XL45_LEIDO</name>
<evidence type="ECO:0000256" key="1">
    <source>
        <dbReference type="ARBA" id="ARBA00008025"/>
    </source>
</evidence>
<comment type="subcellular location">
    <subcellularLocation>
        <location evidence="7">Endomembrane system</location>
        <topology evidence="7">Lipid-anchor</topology>
        <orientation evidence="7">Cytoplasmic side</orientation>
    </subcellularLocation>
</comment>
<dbReference type="CDD" id="cd14824">
    <property type="entry name" value="Longin"/>
    <property type="match status" value="1"/>
</dbReference>
<proteinExistence type="inferred from homology"/>
<dbReference type="SMART" id="SM01270">
    <property type="entry name" value="Longin"/>
    <property type="match status" value="1"/>
</dbReference>
<dbReference type="EMBL" id="RHLD01000013">
    <property type="protein sequence ID" value="TPP48109.1"/>
    <property type="molecule type" value="Genomic_DNA"/>
</dbReference>
<dbReference type="VEuPathDB" id="TriTrypDB:LDHU3_35.2750"/>
<comment type="similarity">
    <text evidence="1">Belongs to the synaptobrevin family.</text>
</comment>
<evidence type="ECO:0000313" key="11">
    <source>
        <dbReference type="EMBL" id="TPP48109.1"/>
    </source>
</evidence>
<evidence type="ECO:0000256" key="3">
    <source>
        <dbReference type="ARBA" id="ARBA00023136"/>
    </source>
</evidence>
<dbReference type="VEuPathDB" id="TriTrypDB:LDHU3_35.2760"/>
<dbReference type="VEuPathDB" id="TriTrypDB:LdBPK_352150.1"/>
<keyword evidence="6" id="KW-0636">Prenylation</keyword>
<evidence type="ECO:0000256" key="6">
    <source>
        <dbReference type="ARBA" id="ARBA00023289"/>
    </source>
</evidence>
<dbReference type="Pfam" id="PF00957">
    <property type="entry name" value="Synaptobrevin"/>
    <property type="match status" value="1"/>
</dbReference>
<dbReference type="AlphaFoldDB" id="A0A504XL45"/>
<evidence type="ECO:0000313" key="12">
    <source>
        <dbReference type="Proteomes" id="UP000318821"/>
    </source>
</evidence>
<evidence type="ECO:0000259" key="10">
    <source>
        <dbReference type="PROSITE" id="PS50892"/>
    </source>
</evidence>
<dbReference type="Pfam" id="PF13774">
    <property type="entry name" value="Longin"/>
    <property type="match status" value="1"/>
</dbReference>
<dbReference type="SUPFAM" id="SSF64356">
    <property type="entry name" value="SNARE-like"/>
    <property type="match status" value="1"/>
</dbReference>
<dbReference type="PANTHER" id="PTHR45806:SF1">
    <property type="entry name" value="SYNAPTOBREVIN HOMOLOG YKT6"/>
    <property type="match status" value="1"/>
</dbReference>
<evidence type="ECO:0000256" key="5">
    <source>
        <dbReference type="ARBA" id="ARBA00023288"/>
    </source>
</evidence>
<protein>
    <submittedName>
        <fullName evidence="11">Synaptobrevin family protein</fullName>
    </submittedName>
</protein>
<dbReference type="Gene3D" id="3.30.450.50">
    <property type="entry name" value="Longin domain"/>
    <property type="match status" value="1"/>
</dbReference>
<dbReference type="VEuPathDB" id="TriTrypDB:LdBPK_352160.1"/>
<sequence>MKLYGLLILKPHPPGVEKDPVICCSAVDVSSFGFFQRSSAREFIVFLSRTVAKRVALGAKTQITENGNVVYAHATLDGLVAIAVSDIEYNARVAFTLLTELMLQFQQTFRGKYESVGGKADEFLHWPHINETLEKYQKPEEVDKILRIKRDIEDTKVIMYNAIDQIIERGQKIDDLVAQSEDLGMASKTFYTQAKQTNSGCCADDVKTEPPVAAATGSSGTFAATSPSAAASLGGGSGGSAFGALATSVEVSPPPPAPSVFAASPLAAAAVPPQPFSARTTPAFASHTTLQEQRPLNTAPASTFQPTAAASDAATQQQLDTTTAPLHFVDFERSLGQKLSSSEWHRARSKADEVQDVKRALARYDLVLPTDKFDEAIEKALYGS</sequence>
<dbReference type="PROSITE" id="PS50859">
    <property type="entry name" value="LONGIN"/>
    <property type="match status" value="1"/>
</dbReference>
<dbReference type="InterPro" id="IPR011012">
    <property type="entry name" value="Longin-like_dom_sf"/>
</dbReference>
<evidence type="ECO:0000256" key="8">
    <source>
        <dbReference type="PROSITE-ProRule" id="PRU00290"/>
    </source>
</evidence>
<dbReference type="PROSITE" id="PS50892">
    <property type="entry name" value="V_SNARE"/>
    <property type="match status" value="1"/>
</dbReference>
<dbReference type="Gene3D" id="1.20.5.110">
    <property type="match status" value="1"/>
</dbReference>
<dbReference type="GO" id="GO:0005794">
    <property type="term" value="C:Golgi apparatus"/>
    <property type="evidence" value="ECO:0007669"/>
    <property type="project" value="TreeGrafter"/>
</dbReference>
<evidence type="ECO:0000256" key="7">
    <source>
        <dbReference type="ARBA" id="ARBA00046278"/>
    </source>
</evidence>
<reference evidence="12" key="1">
    <citation type="submission" date="2019-02" db="EMBL/GenBank/DDBJ databases">
        <title>FDA dAtabase for Regulatory Grade micrObial Sequences (FDA-ARGOS): Supporting development and validation of Infectious Disease Dx tests.</title>
        <authorList>
            <person name="Duncan R."/>
            <person name="Fisher C."/>
            <person name="Tallon L."/>
            <person name="Sadzewicz L."/>
            <person name="Sengamalay N."/>
            <person name="Ott S."/>
            <person name="Godinez A."/>
            <person name="Nagaraj S."/>
            <person name="Vavikolanu K."/>
            <person name="Vyas G."/>
            <person name="Nadendla S."/>
            <person name="Aluvathingal J."/>
            <person name="Sichtig H."/>
        </authorList>
    </citation>
    <scope>NUCLEOTIDE SEQUENCE [LARGE SCALE GENOMIC DNA]</scope>
    <source>
        <strain evidence="12">FDAARGOS_360</strain>
    </source>
</reference>
<dbReference type="InterPro" id="IPR010908">
    <property type="entry name" value="Longin_dom"/>
</dbReference>
<evidence type="ECO:0000259" key="9">
    <source>
        <dbReference type="PROSITE" id="PS50859"/>
    </source>
</evidence>
<keyword evidence="8" id="KW-0175">Coiled coil</keyword>
<feature type="domain" description="V-SNARE coiled-coil homology" evidence="10">
    <location>
        <begin position="144"/>
        <end position="204"/>
    </location>
</feature>
<comment type="caution">
    <text evidence="11">The sequence shown here is derived from an EMBL/GenBank/DDBJ whole genome shotgun (WGS) entry which is preliminary data.</text>
</comment>
<dbReference type="GO" id="GO:0005484">
    <property type="term" value="F:SNAP receptor activity"/>
    <property type="evidence" value="ECO:0007669"/>
    <property type="project" value="TreeGrafter"/>
</dbReference>
<keyword evidence="5" id="KW-0449">Lipoprotein</keyword>
<dbReference type="VEuPathDB" id="TriTrypDB:LdCL_350026400"/>
<evidence type="ECO:0000256" key="2">
    <source>
        <dbReference type="ARBA" id="ARBA00022481"/>
    </source>
</evidence>
<dbReference type="Proteomes" id="UP000318821">
    <property type="component" value="Unassembled WGS sequence"/>
</dbReference>
<feature type="domain" description="Longin" evidence="9">
    <location>
        <begin position="7"/>
        <end position="109"/>
    </location>
</feature>
<accession>A0A504XL45</accession>
<gene>
    <name evidence="11" type="ORF">CGC20_15615</name>
</gene>
<evidence type="ECO:0000256" key="4">
    <source>
        <dbReference type="ARBA" id="ARBA00023139"/>
    </source>
</evidence>
<dbReference type="SUPFAM" id="SSF58038">
    <property type="entry name" value="SNARE fusion complex"/>
    <property type="match status" value="1"/>
</dbReference>